<dbReference type="EC" id="2.7.7.65" evidence="1"/>
<dbReference type="RefSeq" id="WP_160587652.1">
    <property type="nucleotide sequence ID" value="NZ_BMHN01000001.1"/>
</dbReference>
<feature type="domain" description="GGDEF" evidence="3">
    <location>
        <begin position="103"/>
        <end position="238"/>
    </location>
</feature>
<comment type="catalytic activity">
    <reaction evidence="2">
        <text>2 GTP = 3',3'-c-di-GMP + 2 diphosphate</text>
        <dbReference type="Rhea" id="RHEA:24898"/>
        <dbReference type="ChEBI" id="CHEBI:33019"/>
        <dbReference type="ChEBI" id="CHEBI:37565"/>
        <dbReference type="ChEBI" id="CHEBI:58805"/>
        <dbReference type="EC" id="2.7.7.65"/>
    </reaction>
</comment>
<dbReference type="FunFam" id="3.30.70.270:FF:000001">
    <property type="entry name" value="Diguanylate cyclase domain protein"/>
    <property type="match status" value="1"/>
</dbReference>
<sequence>MYHALSPTEEIFPVSDLKGLKEEPSFIGHLDQPALHMTRETRQLIERALAYAAEAQRTISEQETRIAQLETLSMTDELTGLLNRRGFTDALDRALANARRHDEQGLLVAIDLDGFKPVNDTFGHAAGDEILKFVADFLAERVRTTDYLARLGGDEFAILMVNGNLAPARHRAIELKNELNSATARLNHGDIPVRASFGIAPYDRNASPQQVMHMADVAMYHDKRRRSPEPTRLRPFQAAR</sequence>
<evidence type="ECO:0000259" key="3">
    <source>
        <dbReference type="PROSITE" id="PS50887"/>
    </source>
</evidence>
<protein>
    <recommendedName>
        <fullName evidence="1">diguanylate cyclase</fullName>
        <ecNumber evidence="1">2.7.7.65</ecNumber>
    </recommendedName>
</protein>
<keyword evidence="5" id="KW-1185">Reference proteome</keyword>
<evidence type="ECO:0000313" key="5">
    <source>
        <dbReference type="Proteomes" id="UP000470384"/>
    </source>
</evidence>
<dbReference type="GO" id="GO:0052621">
    <property type="term" value="F:diguanylate cyclase activity"/>
    <property type="evidence" value="ECO:0007669"/>
    <property type="project" value="UniProtKB-EC"/>
</dbReference>
<dbReference type="SUPFAM" id="SSF55073">
    <property type="entry name" value="Nucleotide cyclase"/>
    <property type="match status" value="1"/>
</dbReference>
<dbReference type="PANTHER" id="PTHR45138:SF9">
    <property type="entry name" value="DIGUANYLATE CYCLASE DGCM-RELATED"/>
    <property type="match status" value="1"/>
</dbReference>
<name>A0A845QBI4_9HYPH</name>
<dbReference type="OrthoDB" id="9812260at2"/>
<dbReference type="InterPro" id="IPR029787">
    <property type="entry name" value="Nucleotide_cyclase"/>
</dbReference>
<dbReference type="SMART" id="SM00267">
    <property type="entry name" value="GGDEF"/>
    <property type="match status" value="1"/>
</dbReference>
<organism evidence="4 5">
    <name type="scientific">Pyruvatibacter mobilis</name>
    <dbReference type="NCBI Taxonomy" id="1712261"/>
    <lineage>
        <taxon>Bacteria</taxon>
        <taxon>Pseudomonadati</taxon>
        <taxon>Pseudomonadota</taxon>
        <taxon>Alphaproteobacteria</taxon>
        <taxon>Hyphomicrobiales</taxon>
        <taxon>Parvibaculaceae</taxon>
        <taxon>Pyruvatibacter</taxon>
    </lineage>
</organism>
<dbReference type="CDD" id="cd01949">
    <property type="entry name" value="GGDEF"/>
    <property type="match status" value="1"/>
</dbReference>
<accession>A0A845QBI4</accession>
<proteinExistence type="predicted"/>
<reference evidence="4 5" key="1">
    <citation type="journal article" date="2016" name="Int. J. Syst. Evol. Microbiol.">
        <title>Pyruvatibacter mobilis gen. nov., sp. nov., a marine bacterium from the culture broth of Picochlorum sp. 122.</title>
        <authorList>
            <person name="Wang G."/>
            <person name="Tang M."/>
            <person name="Wu H."/>
            <person name="Dai S."/>
            <person name="Li T."/>
            <person name="Chen C."/>
            <person name="He H."/>
            <person name="Fan J."/>
            <person name="Xiang W."/>
            <person name="Li X."/>
        </authorList>
    </citation>
    <scope>NUCLEOTIDE SEQUENCE [LARGE SCALE GENOMIC DNA]</scope>
    <source>
        <strain evidence="4 5">GYP-11</strain>
    </source>
</reference>
<dbReference type="PROSITE" id="PS50887">
    <property type="entry name" value="GGDEF"/>
    <property type="match status" value="1"/>
</dbReference>
<dbReference type="NCBIfam" id="TIGR00254">
    <property type="entry name" value="GGDEF"/>
    <property type="match status" value="1"/>
</dbReference>
<evidence type="ECO:0000313" key="4">
    <source>
        <dbReference type="EMBL" id="NBG95739.1"/>
    </source>
</evidence>
<dbReference type="Proteomes" id="UP000470384">
    <property type="component" value="Unassembled WGS sequence"/>
</dbReference>
<comment type="caution">
    <text evidence="4">The sequence shown here is derived from an EMBL/GenBank/DDBJ whole genome shotgun (WGS) entry which is preliminary data.</text>
</comment>
<dbReference type="GeneID" id="300654441"/>
<dbReference type="InterPro" id="IPR043128">
    <property type="entry name" value="Rev_trsase/Diguanyl_cyclase"/>
</dbReference>
<dbReference type="InterPro" id="IPR000160">
    <property type="entry name" value="GGDEF_dom"/>
</dbReference>
<gene>
    <name evidence="4" type="ORF">GTQ45_08335</name>
</gene>
<dbReference type="InterPro" id="IPR050469">
    <property type="entry name" value="Diguanylate_Cyclase"/>
</dbReference>
<dbReference type="Gene3D" id="3.30.70.270">
    <property type="match status" value="1"/>
</dbReference>
<dbReference type="EMBL" id="WXYQ01000006">
    <property type="protein sequence ID" value="NBG95739.1"/>
    <property type="molecule type" value="Genomic_DNA"/>
</dbReference>
<dbReference type="Pfam" id="PF00990">
    <property type="entry name" value="GGDEF"/>
    <property type="match status" value="1"/>
</dbReference>
<evidence type="ECO:0000256" key="2">
    <source>
        <dbReference type="ARBA" id="ARBA00034247"/>
    </source>
</evidence>
<dbReference type="AlphaFoldDB" id="A0A845QBI4"/>
<dbReference type="PANTHER" id="PTHR45138">
    <property type="entry name" value="REGULATORY COMPONENTS OF SENSORY TRANSDUCTION SYSTEM"/>
    <property type="match status" value="1"/>
</dbReference>
<evidence type="ECO:0000256" key="1">
    <source>
        <dbReference type="ARBA" id="ARBA00012528"/>
    </source>
</evidence>